<keyword evidence="4" id="KW-1185">Reference proteome</keyword>
<dbReference type="SMART" id="SM00666">
    <property type="entry name" value="PB1"/>
    <property type="match status" value="1"/>
</dbReference>
<evidence type="ECO:0000256" key="1">
    <source>
        <dbReference type="SAM" id="MobiDB-lite"/>
    </source>
</evidence>
<feature type="domain" description="PB1" evidence="2">
    <location>
        <begin position="1"/>
        <end position="88"/>
    </location>
</feature>
<comment type="caution">
    <text evidence="3">The sequence shown here is derived from an EMBL/GenBank/DDBJ whole genome shotgun (WGS) entry which is preliminary data.</text>
</comment>
<dbReference type="EMBL" id="JBFOLJ010000131">
    <property type="protein sequence ID" value="KAL2455188.1"/>
    <property type="molecule type" value="Genomic_DNA"/>
</dbReference>
<evidence type="ECO:0000313" key="3">
    <source>
        <dbReference type="EMBL" id="KAL2455188.1"/>
    </source>
</evidence>
<dbReference type="AlphaFoldDB" id="A0ABD1NUA1"/>
<sequence length="128" mass="14642">MREIMRRFNIDDSGRVDLKYLDVDSERVLLTCDADLEECIDDSGRVDLKYLDVDSERVLLTCDADLEECIDIHKSSRRRTIKLSINQAYYPYLRSSFGSNGPSSSAVTAESENVEVDRHHLPKDIANQ</sequence>
<evidence type="ECO:0000259" key="2">
    <source>
        <dbReference type="PROSITE" id="PS51745"/>
    </source>
</evidence>
<proteinExistence type="predicted"/>
<dbReference type="InterPro" id="IPR045012">
    <property type="entry name" value="NLP"/>
</dbReference>
<accession>A0ABD1NUA1</accession>
<name>A0ABD1NUA1_9LAMI</name>
<gene>
    <name evidence="3" type="ORF">Fot_57728</name>
</gene>
<dbReference type="PANTHER" id="PTHR32002">
    <property type="entry name" value="PROTEIN NLP8"/>
    <property type="match status" value="1"/>
</dbReference>
<protein>
    <recommendedName>
        <fullName evidence="2">PB1 domain-containing protein</fullName>
    </recommendedName>
</protein>
<feature type="region of interest" description="Disordered" evidence="1">
    <location>
        <begin position="99"/>
        <end position="128"/>
    </location>
</feature>
<dbReference type="InterPro" id="IPR000270">
    <property type="entry name" value="PB1_dom"/>
</dbReference>
<evidence type="ECO:0000313" key="4">
    <source>
        <dbReference type="Proteomes" id="UP001604277"/>
    </source>
</evidence>
<dbReference type="PANTHER" id="PTHR32002:SF46">
    <property type="entry name" value="PROTEIN NLP2"/>
    <property type="match status" value="1"/>
</dbReference>
<dbReference type="InterPro" id="IPR053793">
    <property type="entry name" value="PB1-like"/>
</dbReference>
<reference evidence="4" key="1">
    <citation type="submission" date="2024-07" db="EMBL/GenBank/DDBJ databases">
        <title>Two chromosome-level genome assemblies of Korean endemic species Abeliophyllum distichum and Forsythia ovata (Oleaceae).</title>
        <authorList>
            <person name="Jang H."/>
        </authorList>
    </citation>
    <scope>NUCLEOTIDE SEQUENCE [LARGE SCALE GENOMIC DNA]</scope>
</reference>
<dbReference type="Proteomes" id="UP001604277">
    <property type="component" value="Unassembled WGS sequence"/>
</dbReference>
<dbReference type="SUPFAM" id="SSF54277">
    <property type="entry name" value="CAD &amp; PB1 domains"/>
    <property type="match status" value="2"/>
</dbReference>
<feature type="compositionally biased region" description="Basic and acidic residues" evidence="1">
    <location>
        <begin position="115"/>
        <end position="128"/>
    </location>
</feature>
<dbReference type="PROSITE" id="PS51745">
    <property type="entry name" value="PB1"/>
    <property type="match status" value="1"/>
</dbReference>
<organism evidence="3 4">
    <name type="scientific">Forsythia ovata</name>
    <dbReference type="NCBI Taxonomy" id="205694"/>
    <lineage>
        <taxon>Eukaryota</taxon>
        <taxon>Viridiplantae</taxon>
        <taxon>Streptophyta</taxon>
        <taxon>Embryophyta</taxon>
        <taxon>Tracheophyta</taxon>
        <taxon>Spermatophyta</taxon>
        <taxon>Magnoliopsida</taxon>
        <taxon>eudicotyledons</taxon>
        <taxon>Gunneridae</taxon>
        <taxon>Pentapetalae</taxon>
        <taxon>asterids</taxon>
        <taxon>lamiids</taxon>
        <taxon>Lamiales</taxon>
        <taxon>Oleaceae</taxon>
        <taxon>Forsythieae</taxon>
        <taxon>Forsythia</taxon>
    </lineage>
</organism>
<dbReference type="Pfam" id="PF00564">
    <property type="entry name" value="PB1"/>
    <property type="match status" value="2"/>
</dbReference>